<evidence type="ECO:0000256" key="1">
    <source>
        <dbReference type="ARBA" id="ARBA00010466"/>
    </source>
</evidence>
<dbReference type="InterPro" id="IPR037171">
    <property type="entry name" value="NagB/RpiA_transferase-like"/>
</dbReference>
<keyword evidence="8" id="KW-1185">Reference proteome</keyword>
<sequence>MTMNERDDILRQTAKILTLRYMENRSQSDIAKQLGLSTAKVNRVIKQAHDDGLVEITLKLPQERTHTLEQRLLEKFGLKTAVIQPSLSQDDEVVTRQVAQAAGEQLIETIKPDSIICISAGKTMAQIVEQLKPMQFPNVRVVPATGGIQGHHFTDVNYLASKLAEKLGGTSTQLHAPLFVDTDEQRNILMEMRSVKDVLDLARNADIALVGIGSVASESDSYYDLRSLSGHETETLISAQCKGEILANLYDAQGDKCAEHINQKLIGLNLQELNSIEHSFGVAATRTKVSAMLAALRGGLINGLVSDEDTVASVLEQAE</sequence>
<evidence type="ECO:0000256" key="3">
    <source>
        <dbReference type="ARBA" id="ARBA00023125"/>
    </source>
</evidence>
<feature type="domain" description="Sugar-binding" evidence="5">
    <location>
        <begin position="63"/>
        <end position="316"/>
    </location>
</feature>
<name>A0A090S2D1_9VIBR</name>
<dbReference type="InterPro" id="IPR051054">
    <property type="entry name" value="SorC_transcr_regulators"/>
</dbReference>
<dbReference type="Gene3D" id="1.10.10.60">
    <property type="entry name" value="Homeodomain-like"/>
    <property type="match status" value="1"/>
</dbReference>
<reference evidence="7 8" key="1">
    <citation type="submission" date="2014-09" db="EMBL/GenBank/DDBJ databases">
        <title>Vibrio maritimus JCM 19235. (C45) whole genome shotgun sequence.</title>
        <authorList>
            <person name="Sawabe T."/>
            <person name="Meirelles P."/>
            <person name="Nakanishi M."/>
            <person name="Sayaka M."/>
            <person name="Hattori M."/>
            <person name="Ohkuma M."/>
        </authorList>
    </citation>
    <scope>NUCLEOTIDE SEQUENCE [LARGE SCALE GENOMIC DNA]</scope>
    <source>
        <strain evidence="8">JCM19235</strain>
    </source>
</reference>
<dbReference type="PANTHER" id="PTHR34294">
    <property type="entry name" value="TRANSCRIPTIONAL REGULATOR-RELATED"/>
    <property type="match status" value="1"/>
</dbReference>
<evidence type="ECO:0000313" key="7">
    <source>
        <dbReference type="EMBL" id="GAL20938.1"/>
    </source>
</evidence>
<evidence type="ECO:0000256" key="4">
    <source>
        <dbReference type="ARBA" id="ARBA00023163"/>
    </source>
</evidence>
<dbReference type="GO" id="GO:0003677">
    <property type="term" value="F:DNA binding"/>
    <property type="evidence" value="ECO:0007669"/>
    <property type="project" value="UniProtKB-KW"/>
</dbReference>
<dbReference type="Gene3D" id="3.40.50.1360">
    <property type="match status" value="1"/>
</dbReference>
<dbReference type="Pfam" id="PF04545">
    <property type="entry name" value="Sigma70_r4"/>
    <property type="match status" value="1"/>
</dbReference>
<dbReference type="OrthoDB" id="8339232at2"/>
<evidence type="ECO:0000256" key="2">
    <source>
        <dbReference type="ARBA" id="ARBA00023015"/>
    </source>
</evidence>
<dbReference type="AlphaFoldDB" id="A0A090S2D1"/>
<accession>A0A090S2D1</accession>
<dbReference type="GO" id="GO:0003700">
    <property type="term" value="F:DNA-binding transcription factor activity"/>
    <property type="evidence" value="ECO:0007669"/>
    <property type="project" value="InterPro"/>
</dbReference>
<evidence type="ECO:0000259" key="5">
    <source>
        <dbReference type="Pfam" id="PF04198"/>
    </source>
</evidence>
<dbReference type="SUPFAM" id="SSF100950">
    <property type="entry name" value="NagB/RpiA/CoA transferase-like"/>
    <property type="match status" value="1"/>
</dbReference>
<dbReference type="STRING" id="990268.JCM19235_213"/>
<proteinExistence type="inferred from homology"/>
<dbReference type="Proteomes" id="UP000029228">
    <property type="component" value="Unassembled WGS sequence"/>
</dbReference>
<dbReference type="GO" id="GO:0006352">
    <property type="term" value="P:DNA-templated transcription initiation"/>
    <property type="evidence" value="ECO:0007669"/>
    <property type="project" value="InterPro"/>
</dbReference>
<reference evidence="7 8" key="2">
    <citation type="submission" date="2014-09" db="EMBL/GenBank/DDBJ databases">
        <authorList>
            <consortium name="NBRP consortium"/>
            <person name="Sawabe T."/>
            <person name="Meirelles P."/>
            <person name="Nakanishi M."/>
            <person name="Sayaka M."/>
            <person name="Hattori M."/>
            <person name="Ohkuma M."/>
        </authorList>
    </citation>
    <scope>NUCLEOTIDE SEQUENCE [LARGE SCALE GENOMIC DNA]</scope>
    <source>
        <strain evidence="8">JCM19235</strain>
    </source>
</reference>
<organism evidence="7 8">
    <name type="scientific">Vibrio maritimus</name>
    <dbReference type="NCBI Taxonomy" id="990268"/>
    <lineage>
        <taxon>Bacteria</taxon>
        <taxon>Pseudomonadati</taxon>
        <taxon>Pseudomonadota</taxon>
        <taxon>Gammaproteobacteria</taxon>
        <taxon>Vibrionales</taxon>
        <taxon>Vibrionaceae</taxon>
        <taxon>Vibrio</taxon>
    </lineage>
</organism>
<keyword evidence="2" id="KW-0805">Transcription regulation</keyword>
<comment type="caution">
    <text evidence="7">The sequence shown here is derived from an EMBL/GenBank/DDBJ whole genome shotgun (WGS) entry which is preliminary data.</text>
</comment>
<comment type="similarity">
    <text evidence="1">Belongs to the SorC transcriptional regulatory family.</text>
</comment>
<dbReference type="PANTHER" id="PTHR34294:SF1">
    <property type="entry name" value="TRANSCRIPTIONAL REGULATOR LSRR"/>
    <property type="match status" value="1"/>
</dbReference>
<protein>
    <submittedName>
        <fullName evidence="7">Transcriptional regulator SorC family</fullName>
    </submittedName>
</protein>
<gene>
    <name evidence="7" type="ORF">JCM19235_213</name>
</gene>
<dbReference type="SUPFAM" id="SSF88659">
    <property type="entry name" value="Sigma3 and sigma4 domains of RNA polymerase sigma factors"/>
    <property type="match status" value="1"/>
</dbReference>
<dbReference type="InterPro" id="IPR007324">
    <property type="entry name" value="Sugar-bd_dom_put"/>
</dbReference>
<dbReference type="InterPro" id="IPR007630">
    <property type="entry name" value="RNA_pol_sigma70_r4"/>
</dbReference>
<feature type="domain" description="RNA polymerase sigma-70 region 4" evidence="6">
    <location>
        <begin position="14"/>
        <end position="48"/>
    </location>
</feature>
<evidence type="ECO:0000313" key="8">
    <source>
        <dbReference type="Proteomes" id="UP000029228"/>
    </source>
</evidence>
<evidence type="ECO:0000259" key="6">
    <source>
        <dbReference type="Pfam" id="PF04545"/>
    </source>
</evidence>
<keyword evidence="3" id="KW-0238">DNA-binding</keyword>
<dbReference type="GO" id="GO:0030246">
    <property type="term" value="F:carbohydrate binding"/>
    <property type="evidence" value="ECO:0007669"/>
    <property type="project" value="InterPro"/>
</dbReference>
<dbReference type="Pfam" id="PF04198">
    <property type="entry name" value="Sugar-bind"/>
    <property type="match status" value="1"/>
</dbReference>
<keyword evidence="4" id="KW-0804">Transcription</keyword>
<dbReference type="InterPro" id="IPR013324">
    <property type="entry name" value="RNA_pol_sigma_r3/r4-like"/>
</dbReference>
<dbReference type="EMBL" id="BBMR01000007">
    <property type="protein sequence ID" value="GAL20938.1"/>
    <property type="molecule type" value="Genomic_DNA"/>
</dbReference>